<feature type="transmembrane region" description="Helical" evidence="1">
    <location>
        <begin position="108"/>
        <end position="129"/>
    </location>
</feature>
<dbReference type="Proteomes" id="UP000475532">
    <property type="component" value="Unassembled WGS sequence"/>
</dbReference>
<dbReference type="AlphaFoldDB" id="A0A6L9QGZ3"/>
<proteinExistence type="predicted"/>
<evidence type="ECO:0000256" key="1">
    <source>
        <dbReference type="SAM" id="Phobius"/>
    </source>
</evidence>
<evidence type="ECO:0000313" key="3">
    <source>
        <dbReference type="Proteomes" id="UP000475532"/>
    </source>
</evidence>
<reference evidence="2 3" key="1">
    <citation type="submission" date="2020-01" db="EMBL/GenBank/DDBJ databases">
        <title>Insect and environment-associated Actinomycetes.</title>
        <authorList>
            <person name="Currrie C."/>
            <person name="Chevrette M."/>
            <person name="Carlson C."/>
            <person name="Stubbendieck R."/>
            <person name="Wendt-Pienkowski E."/>
        </authorList>
    </citation>
    <scope>NUCLEOTIDE SEQUENCE [LARGE SCALE GENOMIC DNA]</scope>
    <source>
        <strain evidence="2 3">SID10258</strain>
    </source>
</reference>
<accession>A0A6L9QGZ3</accession>
<dbReference type="RefSeq" id="WP_163058085.1">
    <property type="nucleotide sequence ID" value="NZ_JAAGLI010000508.1"/>
</dbReference>
<keyword evidence="1" id="KW-1133">Transmembrane helix</keyword>
<dbReference type="EMBL" id="JAAGLI010000508">
    <property type="protein sequence ID" value="NEA24739.1"/>
    <property type="molecule type" value="Genomic_DNA"/>
</dbReference>
<keyword evidence="1" id="KW-0812">Transmembrane</keyword>
<evidence type="ECO:0000313" key="2">
    <source>
        <dbReference type="EMBL" id="NEA24739.1"/>
    </source>
</evidence>
<feature type="transmembrane region" description="Helical" evidence="1">
    <location>
        <begin position="141"/>
        <end position="159"/>
    </location>
</feature>
<protein>
    <submittedName>
        <fullName evidence="2">Uncharacterized protein</fullName>
    </submittedName>
</protein>
<organism evidence="2 3">
    <name type="scientific">Actinomadura bangladeshensis</name>
    <dbReference type="NCBI Taxonomy" id="453573"/>
    <lineage>
        <taxon>Bacteria</taxon>
        <taxon>Bacillati</taxon>
        <taxon>Actinomycetota</taxon>
        <taxon>Actinomycetes</taxon>
        <taxon>Streptosporangiales</taxon>
        <taxon>Thermomonosporaceae</taxon>
        <taxon>Actinomadura</taxon>
    </lineage>
</organism>
<keyword evidence="1" id="KW-0472">Membrane</keyword>
<feature type="transmembrane region" description="Helical" evidence="1">
    <location>
        <begin position="28"/>
        <end position="47"/>
    </location>
</feature>
<comment type="caution">
    <text evidence="2">The sequence shown here is derived from an EMBL/GenBank/DDBJ whole genome shotgun (WGS) entry which is preliminary data.</text>
</comment>
<sequence>MPGELVVFVLLISGVALPRPMVMAGEIAVLAALLLEIVVAGRLVIAARRDGADWWAAFRNVRRLLPEPVRRIVSFDTKGLVSLVLFVTRRRHGVPADAVGVAYSGGQLSLQLSFLFAMVVETAAVEMLLRGIDAPEGLRMVVLVVDVYSILIVLAVIAACVTRPHVLSDEELRIRYGAFFDLRIPRERIASMRVAPNFNERGMVRIVDGRLSVAVASQTNVVVELHEPVTVVRPLGKRAEARTLRFFADDPKLLVPEATRNR</sequence>
<name>A0A6L9QGZ3_9ACTN</name>
<gene>
    <name evidence="2" type="ORF">G3I70_19925</name>
</gene>